<name>A0AAW1Q4A6_9CHLO</name>
<comment type="caution">
    <text evidence="1">The sequence shown here is derived from an EMBL/GenBank/DDBJ whole genome shotgun (WGS) entry which is preliminary data.</text>
</comment>
<evidence type="ECO:0000313" key="2">
    <source>
        <dbReference type="Proteomes" id="UP001489004"/>
    </source>
</evidence>
<keyword evidence="2" id="KW-1185">Reference proteome</keyword>
<dbReference type="PANTHER" id="PTHR47215">
    <property type="match status" value="1"/>
</dbReference>
<organism evidence="1 2">
    <name type="scientific">[Myrmecia] bisecta</name>
    <dbReference type="NCBI Taxonomy" id="41462"/>
    <lineage>
        <taxon>Eukaryota</taxon>
        <taxon>Viridiplantae</taxon>
        <taxon>Chlorophyta</taxon>
        <taxon>core chlorophytes</taxon>
        <taxon>Trebouxiophyceae</taxon>
        <taxon>Trebouxiales</taxon>
        <taxon>Trebouxiaceae</taxon>
        <taxon>Myrmecia</taxon>
    </lineage>
</organism>
<dbReference type="Proteomes" id="UP001489004">
    <property type="component" value="Unassembled WGS sequence"/>
</dbReference>
<proteinExistence type="predicted"/>
<gene>
    <name evidence="1" type="ORF">WJX72_010528</name>
</gene>
<evidence type="ECO:0000313" key="1">
    <source>
        <dbReference type="EMBL" id="KAK9817158.1"/>
    </source>
</evidence>
<reference evidence="1 2" key="1">
    <citation type="journal article" date="2024" name="Nat. Commun.">
        <title>Phylogenomics reveals the evolutionary origins of lichenization in chlorophyte algae.</title>
        <authorList>
            <person name="Puginier C."/>
            <person name="Libourel C."/>
            <person name="Otte J."/>
            <person name="Skaloud P."/>
            <person name="Haon M."/>
            <person name="Grisel S."/>
            <person name="Petersen M."/>
            <person name="Berrin J.G."/>
            <person name="Delaux P.M."/>
            <person name="Dal Grande F."/>
            <person name="Keller J."/>
        </authorList>
    </citation>
    <scope>NUCLEOTIDE SEQUENCE [LARGE SCALE GENOMIC DNA]</scope>
    <source>
        <strain evidence="1 2">SAG 2043</strain>
    </source>
</reference>
<evidence type="ECO:0008006" key="3">
    <source>
        <dbReference type="Google" id="ProtNLM"/>
    </source>
</evidence>
<dbReference type="EMBL" id="JALJOR010000005">
    <property type="protein sequence ID" value="KAK9817158.1"/>
    <property type="molecule type" value="Genomic_DNA"/>
</dbReference>
<dbReference type="SUPFAM" id="SSF52343">
    <property type="entry name" value="Ferredoxin reductase-like, C-terminal NADP-linked domain"/>
    <property type="match status" value="1"/>
</dbReference>
<dbReference type="PANTHER" id="PTHR47215:SF3">
    <property type="entry name" value="FAD-BINDING FR-TYPE DOMAIN-CONTAINING PROTEIN"/>
    <property type="match status" value="1"/>
</dbReference>
<sequence length="364" mass="40746">MHALNGRSSAPTQQQCLQERNCPKIPALPLRPQRTLQYRQQQVHGHKRARTVQVRAAAVEAEEDLEQFADRENWYRATFCADDAPDWNPGAFLRSTQVTPSLRNVVFEAEISREKIPLRNAYRHVGQRASVRINGVEHELTVACAPFPQKLNKSSLYKVRGDLTAGETKTVKEEISVRAELHVLVSKDDAEDVYNATEGDSVEIGPFKGNGIDLRGAIAGIYAYPTIVIFCEGRGIADARALIEATPDVGGLSFNNRQDVRMYYRAPNEEALAFRSLYQEWEQQYHCKVITSTRGTFEDMFDDDDTLMYEPSTTAAIILTGGDEEAEAAALAVCKEAEIEEIARGSVQQTRTMYLEKGKPTDDQ</sequence>
<dbReference type="InterPro" id="IPR039261">
    <property type="entry name" value="FNR_nucleotide-bd"/>
</dbReference>
<accession>A0AAW1Q4A6</accession>
<dbReference type="AlphaFoldDB" id="A0AAW1Q4A6"/>
<protein>
    <recommendedName>
        <fullName evidence="3">FAD-binding FR-type domain-containing protein</fullName>
    </recommendedName>
</protein>